<feature type="region of interest" description="Disordered" evidence="1">
    <location>
        <begin position="1"/>
        <end position="81"/>
    </location>
</feature>
<evidence type="ECO:0000313" key="4">
    <source>
        <dbReference type="WBParaSite" id="PDA_v2.g23438.t1"/>
    </source>
</evidence>
<dbReference type="SMART" id="SM00225">
    <property type="entry name" value="BTB"/>
    <property type="match status" value="1"/>
</dbReference>
<feature type="domain" description="BTB" evidence="2">
    <location>
        <begin position="97"/>
        <end position="154"/>
    </location>
</feature>
<protein>
    <submittedName>
        <fullName evidence="4">BTB domain-containing protein</fullName>
    </submittedName>
</protein>
<dbReference type="WBParaSite" id="PDA_v2.g23438.t1">
    <property type="protein sequence ID" value="PDA_v2.g23438.t1"/>
    <property type="gene ID" value="PDA_v2.g23438"/>
</dbReference>
<name>A0A914Q8F7_9BILA</name>
<feature type="compositionally biased region" description="Basic residues" evidence="1">
    <location>
        <begin position="37"/>
        <end position="48"/>
    </location>
</feature>
<keyword evidence="3" id="KW-1185">Reference proteome</keyword>
<dbReference type="Proteomes" id="UP000887578">
    <property type="component" value="Unplaced"/>
</dbReference>
<evidence type="ECO:0000313" key="3">
    <source>
        <dbReference type="Proteomes" id="UP000887578"/>
    </source>
</evidence>
<organism evidence="3 4">
    <name type="scientific">Panagrolaimus davidi</name>
    <dbReference type="NCBI Taxonomy" id="227884"/>
    <lineage>
        <taxon>Eukaryota</taxon>
        <taxon>Metazoa</taxon>
        <taxon>Ecdysozoa</taxon>
        <taxon>Nematoda</taxon>
        <taxon>Chromadorea</taxon>
        <taxon>Rhabditida</taxon>
        <taxon>Tylenchina</taxon>
        <taxon>Panagrolaimomorpha</taxon>
        <taxon>Panagrolaimoidea</taxon>
        <taxon>Panagrolaimidae</taxon>
        <taxon>Panagrolaimus</taxon>
    </lineage>
</organism>
<dbReference type="AlphaFoldDB" id="A0A914Q8F7"/>
<proteinExistence type="predicted"/>
<dbReference type="InterPro" id="IPR011333">
    <property type="entry name" value="SKP1/BTB/POZ_sf"/>
</dbReference>
<dbReference type="CDD" id="cd14733">
    <property type="entry name" value="BACK"/>
    <property type="match status" value="1"/>
</dbReference>
<dbReference type="PROSITE" id="PS50097">
    <property type="entry name" value="BTB"/>
    <property type="match status" value="1"/>
</dbReference>
<evidence type="ECO:0000256" key="1">
    <source>
        <dbReference type="SAM" id="MobiDB-lite"/>
    </source>
</evidence>
<dbReference type="InterPro" id="IPR000210">
    <property type="entry name" value="BTB/POZ_dom"/>
</dbReference>
<dbReference type="Pfam" id="PF00651">
    <property type="entry name" value="BTB"/>
    <property type="match status" value="1"/>
</dbReference>
<feature type="compositionally biased region" description="Low complexity" evidence="1">
    <location>
        <begin position="71"/>
        <end position="81"/>
    </location>
</feature>
<dbReference type="Gene3D" id="3.30.710.10">
    <property type="entry name" value="Potassium Channel Kv1.1, Chain A"/>
    <property type="match status" value="1"/>
</dbReference>
<feature type="compositionally biased region" description="Polar residues" evidence="1">
    <location>
        <begin position="1"/>
        <end position="17"/>
    </location>
</feature>
<accession>A0A914Q8F7</accession>
<dbReference type="PANTHER" id="PTHR24413">
    <property type="entry name" value="SPECKLE-TYPE POZ PROTEIN"/>
    <property type="match status" value="1"/>
</dbReference>
<sequence>MSRSSRGVPQRASSKNVSYVEEPEEHKADEEEEVSRPRKSARQPRRKRNDSSCDEDEPPKPSTRKYRECTESTPTSNETPTIQQSKWYQIATDIRYSDVVLIASNGFEFKSHRSILAKYSNAFVKIFKESKELPVRISMKDYEHEIIKAALDFMLEKPGGIVGKENSLLKFAVQYEILDLTKACSDNANKLTPTKTNIIEYIQLAYAYNFEELKQKCLKFLSENQKEISKAVLVGLPQNILVDVMHF</sequence>
<reference evidence="4" key="1">
    <citation type="submission" date="2022-11" db="UniProtKB">
        <authorList>
            <consortium name="WormBaseParasite"/>
        </authorList>
    </citation>
    <scope>IDENTIFICATION</scope>
</reference>
<dbReference type="SUPFAM" id="SSF54695">
    <property type="entry name" value="POZ domain"/>
    <property type="match status" value="1"/>
</dbReference>
<evidence type="ECO:0000259" key="2">
    <source>
        <dbReference type="PROSITE" id="PS50097"/>
    </source>
</evidence>